<dbReference type="SMART" id="SM00530">
    <property type="entry name" value="HTH_XRE"/>
    <property type="match status" value="1"/>
</dbReference>
<accession>A0A975B358</accession>
<dbReference type="NCBIfam" id="TIGR02607">
    <property type="entry name" value="antidote_HigA"/>
    <property type="match status" value="1"/>
</dbReference>
<name>A0A975B358_9BACT</name>
<comment type="similarity">
    <text evidence="1">Belongs to the short-chain fatty acyl-CoA assimilation regulator (ScfR) family.</text>
</comment>
<sequence>MNYLNQFNPDYAIHPGVYIEEILEARKMKKSDFAERCGISSKTISQIINKKVLFSADAAVRFEKVLGVNADLLMNMSTSYQMFEIREGKKNELKKKAEWLKKFPYKELIKFNIIQSSNDISDLANSLLDFFNVSSPSIWDEYYSNKAISFRKSKNYKSSLHSTMTWLRIGEKLSEEIECKNFNIGVFKENLKEIKKLTKLSLNKFEPEIKKLCNDSGVALVLIPEFKGMRISGITEWLTPKKALILMSLRYKTNDHFWFTFFHEAGHIILHNKKDIFIDGIDNKDISDIEKEADVFARKTLINQANYDKFVESKKFYKNNIVKFANQNNIAPGIIVGMLQHDKLINYSWHNNLKEKFPLQLKLK</sequence>
<evidence type="ECO:0000313" key="4">
    <source>
        <dbReference type="Proteomes" id="UP000663720"/>
    </source>
</evidence>
<dbReference type="Pfam" id="PF06114">
    <property type="entry name" value="Peptidase_M78"/>
    <property type="match status" value="1"/>
</dbReference>
<dbReference type="InterPro" id="IPR013430">
    <property type="entry name" value="Toxin_antidote_HigA"/>
</dbReference>
<evidence type="ECO:0000313" key="3">
    <source>
        <dbReference type="EMBL" id="QTA77928.1"/>
    </source>
</evidence>
<evidence type="ECO:0000256" key="1">
    <source>
        <dbReference type="ARBA" id="ARBA00007227"/>
    </source>
</evidence>
<feature type="domain" description="HTH cro/C1-type" evidence="2">
    <location>
        <begin position="19"/>
        <end position="73"/>
    </location>
</feature>
<dbReference type="InterPro" id="IPR010982">
    <property type="entry name" value="Lambda_DNA-bd_dom_sf"/>
</dbReference>
<protein>
    <submittedName>
        <fullName evidence="3">Toxin-antitoxin system, antitoxin component, HigA-like</fullName>
    </submittedName>
</protein>
<dbReference type="PROSITE" id="PS50943">
    <property type="entry name" value="HTH_CROC1"/>
    <property type="match status" value="1"/>
</dbReference>
<dbReference type="InterPro" id="IPR001387">
    <property type="entry name" value="Cro/C1-type_HTH"/>
</dbReference>
<dbReference type="Proteomes" id="UP000663720">
    <property type="component" value="Chromosome"/>
</dbReference>
<proteinExistence type="inferred from homology"/>
<dbReference type="InterPro" id="IPR010359">
    <property type="entry name" value="IrrE_HExxH"/>
</dbReference>
<dbReference type="Gene3D" id="1.10.10.2910">
    <property type="match status" value="1"/>
</dbReference>
<gene>
    <name evidence="3" type="ORF">dnl_01300</name>
</gene>
<dbReference type="Gene3D" id="1.10.260.40">
    <property type="entry name" value="lambda repressor-like DNA-binding domains"/>
    <property type="match status" value="1"/>
</dbReference>
<dbReference type="Pfam" id="PF01381">
    <property type="entry name" value="HTH_3"/>
    <property type="match status" value="1"/>
</dbReference>
<evidence type="ECO:0000259" key="2">
    <source>
        <dbReference type="PROSITE" id="PS50943"/>
    </source>
</evidence>
<dbReference type="KEGG" id="dli:dnl_01300"/>
<keyword evidence="4" id="KW-1185">Reference proteome</keyword>
<dbReference type="RefSeq" id="WP_207689845.1">
    <property type="nucleotide sequence ID" value="NZ_CP061799.1"/>
</dbReference>
<dbReference type="CDD" id="cd00093">
    <property type="entry name" value="HTH_XRE"/>
    <property type="match status" value="1"/>
</dbReference>
<dbReference type="AlphaFoldDB" id="A0A975B358"/>
<dbReference type="EMBL" id="CP061799">
    <property type="protein sequence ID" value="QTA77928.1"/>
    <property type="molecule type" value="Genomic_DNA"/>
</dbReference>
<organism evidence="3 4">
    <name type="scientific">Desulfonema limicola</name>
    <dbReference type="NCBI Taxonomy" id="45656"/>
    <lineage>
        <taxon>Bacteria</taxon>
        <taxon>Pseudomonadati</taxon>
        <taxon>Thermodesulfobacteriota</taxon>
        <taxon>Desulfobacteria</taxon>
        <taxon>Desulfobacterales</taxon>
        <taxon>Desulfococcaceae</taxon>
        <taxon>Desulfonema</taxon>
    </lineage>
</organism>
<dbReference type="GO" id="GO:0003677">
    <property type="term" value="F:DNA binding"/>
    <property type="evidence" value="ECO:0007669"/>
    <property type="project" value="InterPro"/>
</dbReference>
<reference evidence="3" key="1">
    <citation type="journal article" date="2021" name="Microb. Physiol.">
        <title>Proteogenomic Insights into the Physiology of Marine, Sulfate-Reducing, Filamentous Desulfonema limicola and Desulfonema magnum.</title>
        <authorList>
            <person name="Schnaars V."/>
            <person name="Wohlbrand L."/>
            <person name="Scheve S."/>
            <person name="Hinrichs C."/>
            <person name="Reinhardt R."/>
            <person name="Rabus R."/>
        </authorList>
    </citation>
    <scope>NUCLEOTIDE SEQUENCE</scope>
    <source>
        <strain evidence="3">5ac10</strain>
    </source>
</reference>
<dbReference type="SUPFAM" id="SSF47413">
    <property type="entry name" value="lambda repressor-like DNA-binding domains"/>
    <property type="match status" value="1"/>
</dbReference>